<accession>A0ABM9IE36</accession>
<feature type="transmembrane region" description="Helical" evidence="1">
    <location>
        <begin position="79"/>
        <end position="101"/>
    </location>
</feature>
<sequence>MFTAVAELFPYLVPLIGTFGAVVTLAIEKWFFELGLAQPISCTIVFQAKFLAFSLAFGSALLIGLLLLLFATFEVVDMHVLSLLVGVAIALACISIGLGFLRCLF</sequence>
<dbReference type="RefSeq" id="WP_009059744.1">
    <property type="nucleotide sequence ID" value="NZ_LXJS01000069.1"/>
</dbReference>
<evidence type="ECO:0000256" key="1">
    <source>
        <dbReference type="SAM" id="Phobius"/>
    </source>
</evidence>
<gene>
    <name evidence="2" type="ORF">MFUM_1628</name>
</gene>
<feature type="transmembrane region" description="Helical" evidence="1">
    <location>
        <begin position="12"/>
        <end position="31"/>
    </location>
</feature>
<feature type="transmembrane region" description="Helical" evidence="1">
    <location>
        <begin position="51"/>
        <end position="73"/>
    </location>
</feature>
<protein>
    <submittedName>
        <fullName evidence="2">Nitrous oxide reductase maturation transmembrane protein NosY</fullName>
    </submittedName>
</protein>
<dbReference type="EMBL" id="OX458932">
    <property type="protein sequence ID" value="CAI9085962.1"/>
    <property type="molecule type" value="Genomic_DNA"/>
</dbReference>
<reference evidence="2" key="1">
    <citation type="submission" date="2023-03" db="EMBL/GenBank/DDBJ databases">
        <authorList>
            <person name="Cremers G."/>
            <person name="Picone N."/>
        </authorList>
    </citation>
    <scope>NUCLEOTIDE SEQUENCE</scope>
    <source>
        <strain evidence="2">Sample_alias</strain>
    </source>
</reference>
<proteinExistence type="predicted"/>
<keyword evidence="1 2" id="KW-0812">Transmembrane</keyword>
<keyword evidence="1" id="KW-0472">Membrane</keyword>
<keyword evidence="1" id="KW-1133">Transmembrane helix</keyword>
<name>A0ABM9IE36_9BACT</name>
<organism evidence="2 3">
    <name type="scientific">Candidatus Methylacidiphilum fumarolicum</name>
    <dbReference type="NCBI Taxonomy" id="591154"/>
    <lineage>
        <taxon>Bacteria</taxon>
        <taxon>Pseudomonadati</taxon>
        <taxon>Verrucomicrobiota</taxon>
        <taxon>Methylacidiphilae</taxon>
        <taxon>Methylacidiphilales</taxon>
        <taxon>Methylacidiphilaceae</taxon>
        <taxon>Methylacidiphilum (ex Ratnadevi et al. 2023)</taxon>
    </lineage>
</organism>
<evidence type="ECO:0000313" key="2">
    <source>
        <dbReference type="EMBL" id="CAI9085962.1"/>
    </source>
</evidence>
<keyword evidence="3" id="KW-1185">Reference proteome</keyword>
<evidence type="ECO:0000313" key="3">
    <source>
        <dbReference type="Proteomes" id="UP001161497"/>
    </source>
</evidence>
<dbReference type="Proteomes" id="UP001161497">
    <property type="component" value="Chromosome"/>
</dbReference>